<evidence type="ECO:0000256" key="1">
    <source>
        <dbReference type="ARBA" id="ARBA00009063"/>
    </source>
</evidence>
<evidence type="ECO:0000256" key="2">
    <source>
        <dbReference type="SAM" id="Coils"/>
    </source>
</evidence>
<dbReference type="GO" id="GO:0048278">
    <property type="term" value="P:vesicle docking"/>
    <property type="evidence" value="ECO:0007669"/>
    <property type="project" value="TreeGrafter"/>
</dbReference>
<dbReference type="SUPFAM" id="SSF47661">
    <property type="entry name" value="t-snare proteins"/>
    <property type="match status" value="1"/>
</dbReference>
<evidence type="ECO:0000313" key="6">
    <source>
        <dbReference type="Proteomes" id="UP000195602"/>
    </source>
</evidence>
<dbReference type="PANTHER" id="PTHR19957:SF418">
    <property type="entry name" value="SNAP RECEPTOR"/>
    <property type="match status" value="1"/>
</dbReference>
<dbReference type="Pfam" id="PF14523">
    <property type="entry name" value="Syntaxin_2"/>
    <property type="match status" value="1"/>
</dbReference>
<comment type="similarity">
    <text evidence="1">Belongs to the syntaxin family.</text>
</comment>
<dbReference type="GO" id="GO:0000149">
    <property type="term" value="F:SNARE binding"/>
    <property type="evidence" value="ECO:0007669"/>
    <property type="project" value="TreeGrafter"/>
</dbReference>
<keyword evidence="3" id="KW-1133">Transmembrane helix</keyword>
<dbReference type="GO" id="GO:0005484">
    <property type="term" value="F:SNAP receptor activity"/>
    <property type="evidence" value="ECO:0007669"/>
    <property type="project" value="InterPro"/>
</dbReference>
<dbReference type="GO" id="GO:0012505">
    <property type="term" value="C:endomembrane system"/>
    <property type="evidence" value="ECO:0007669"/>
    <property type="project" value="TreeGrafter"/>
</dbReference>
<name>A0AA91PXW8_CLALS</name>
<feature type="domain" description="T-SNARE coiled-coil homology" evidence="4">
    <location>
        <begin position="171"/>
        <end position="233"/>
    </location>
</feature>
<dbReference type="CDD" id="cd15840">
    <property type="entry name" value="SNARE_Qa"/>
    <property type="match status" value="1"/>
</dbReference>
<dbReference type="InterPro" id="IPR010989">
    <property type="entry name" value="SNARE"/>
</dbReference>
<dbReference type="SMART" id="SM00397">
    <property type="entry name" value="t_SNARE"/>
    <property type="match status" value="1"/>
</dbReference>
<dbReference type="GO" id="GO:0006886">
    <property type="term" value="P:intracellular protein transport"/>
    <property type="evidence" value="ECO:0007669"/>
    <property type="project" value="InterPro"/>
</dbReference>
<dbReference type="Proteomes" id="UP000195602">
    <property type="component" value="Unassembled WGS sequence"/>
</dbReference>
<reference evidence="5 6" key="1">
    <citation type="submission" date="2017-04" db="EMBL/GenBank/DDBJ databases">
        <title>Draft genome of the yeast Clavispora lusitaniae type strain CBS 6936.</title>
        <authorList>
            <person name="Durrens P."/>
            <person name="Klopp C."/>
            <person name="Biteau N."/>
            <person name="Fitton-Ouhabi V."/>
            <person name="Dementhon K."/>
            <person name="Accoceberry I."/>
            <person name="Sherman D.J."/>
            <person name="Noel T."/>
        </authorList>
    </citation>
    <scope>NUCLEOTIDE SEQUENCE [LARGE SCALE GENOMIC DNA]</scope>
    <source>
        <strain evidence="5 6">CBS 6936</strain>
    </source>
</reference>
<accession>A0AA91PXW8</accession>
<dbReference type="InterPro" id="IPR006011">
    <property type="entry name" value="Syntaxin_N"/>
</dbReference>
<keyword evidence="2" id="KW-0175">Coiled coil</keyword>
<gene>
    <name evidence="5" type="ORF">A9F13_16g00891</name>
</gene>
<dbReference type="InterPro" id="IPR000727">
    <property type="entry name" value="T_SNARE_dom"/>
</dbReference>
<dbReference type="GO" id="GO:0006906">
    <property type="term" value="P:vesicle fusion"/>
    <property type="evidence" value="ECO:0007669"/>
    <property type="project" value="TreeGrafter"/>
</dbReference>
<dbReference type="GO" id="GO:0031201">
    <property type="term" value="C:SNARE complex"/>
    <property type="evidence" value="ECO:0007669"/>
    <property type="project" value="TreeGrafter"/>
</dbReference>
<evidence type="ECO:0000259" key="4">
    <source>
        <dbReference type="PROSITE" id="PS50192"/>
    </source>
</evidence>
<protein>
    <submittedName>
        <fullName evidence="5">SNAP receptor</fullName>
    </submittedName>
</protein>
<dbReference type="PROSITE" id="PS50192">
    <property type="entry name" value="T_SNARE"/>
    <property type="match status" value="1"/>
</dbReference>
<proteinExistence type="inferred from homology"/>
<feature type="coiled-coil region" evidence="2">
    <location>
        <begin position="61"/>
        <end position="120"/>
    </location>
</feature>
<dbReference type="EMBL" id="LYUB02000016">
    <property type="protein sequence ID" value="OVF06988.1"/>
    <property type="molecule type" value="Genomic_DNA"/>
</dbReference>
<dbReference type="InterPro" id="IPR045242">
    <property type="entry name" value="Syntaxin"/>
</dbReference>
<feature type="transmembrane region" description="Helical" evidence="3">
    <location>
        <begin position="243"/>
        <end position="263"/>
    </location>
</feature>
<dbReference type="Gene3D" id="1.20.58.70">
    <property type="match status" value="1"/>
</dbReference>
<dbReference type="GO" id="GO:0006896">
    <property type="term" value="P:Golgi to vacuole transport"/>
    <property type="evidence" value="ECO:0007669"/>
    <property type="project" value="TreeGrafter"/>
</dbReference>
<dbReference type="OMA" id="LMTYTKQ"/>
<comment type="caution">
    <text evidence="5">The sequence shown here is derived from an EMBL/GenBank/DDBJ whole genome shotgun (WGS) entry which is preliminary data.</text>
</comment>
<dbReference type="Gene3D" id="1.20.5.110">
    <property type="match status" value="1"/>
</dbReference>
<keyword evidence="3" id="KW-0472">Membrane</keyword>
<keyword evidence="5" id="KW-0675">Receptor</keyword>
<dbReference type="InterPro" id="IPR006012">
    <property type="entry name" value="Syntaxin/epimorphin_CS"/>
</dbReference>
<evidence type="ECO:0000313" key="5">
    <source>
        <dbReference type="EMBL" id="OVF06988.1"/>
    </source>
</evidence>
<dbReference type="PROSITE" id="PS00914">
    <property type="entry name" value="SYNTAXIN"/>
    <property type="match status" value="1"/>
</dbReference>
<dbReference type="KEGG" id="clus:A9F13_16g00891"/>
<dbReference type="AlphaFoldDB" id="A0AA91PXW8"/>
<dbReference type="Pfam" id="PF05739">
    <property type="entry name" value="SNARE"/>
    <property type="match status" value="1"/>
</dbReference>
<sequence>MSFAVDLEAQDAPSSPQSELDVIISNTSEQIQTFGTLMSQFNAQRKHVGSRRDNMAFRDSVDALESKISALSAAIKTLLMNVNAAMSGKLEVSNRQLVAKERLSNEFRELANAFTASQRQYADAKRNVPVRADIEPSGVSRKASNATETTPLVQTQVDQDTIDATELQYHMLLSEERQREISRVSEGIREVNSIFKDLGQLVSVQGEQLDTIEDNILQMHGNTQQASRELQKAHEYQKRRGKWSCILLIFLCVFVLVVVLAVLS</sequence>
<organism evidence="5 6">
    <name type="scientific">Clavispora lusitaniae</name>
    <name type="common">Candida lusitaniae</name>
    <dbReference type="NCBI Taxonomy" id="36911"/>
    <lineage>
        <taxon>Eukaryota</taxon>
        <taxon>Fungi</taxon>
        <taxon>Dikarya</taxon>
        <taxon>Ascomycota</taxon>
        <taxon>Saccharomycotina</taxon>
        <taxon>Pichiomycetes</taxon>
        <taxon>Metschnikowiaceae</taxon>
        <taxon>Clavispora</taxon>
    </lineage>
</organism>
<keyword evidence="3" id="KW-0812">Transmembrane</keyword>
<dbReference type="PANTHER" id="PTHR19957">
    <property type="entry name" value="SYNTAXIN"/>
    <property type="match status" value="1"/>
</dbReference>
<evidence type="ECO:0000256" key="3">
    <source>
        <dbReference type="SAM" id="Phobius"/>
    </source>
</evidence>